<feature type="transmembrane region" description="Helical" evidence="1">
    <location>
        <begin position="133"/>
        <end position="158"/>
    </location>
</feature>
<protein>
    <submittedName>
        <fullName evidence="2">Uncharacterized protein</fullName>
    </submittedName>
</protein>
<sequence length="174" mass="20645">MEIAYDKIYNPIYHILLQNNSNNICTNQISLDIFIILNKYNDYADRSTLHAFDLYRKNRDKDSFINFKNNINNKYIYLRKRLGYLEPNLIQAYTYSSKNEKSVLRLVLECTVAYITMLAYALLSASVHTVITWIAFSLICIIIIELLTLFFRNILIYIRKIIKHIKSNNKCRKN</sequence>
<accession>A0A8S5NIL1</accession>
<name>A0A8S5NIL1_9CAUD</name>
<evidence type="ECO:0000256" key="1">
    <source>
        <dbReference type="SAM" id="Phobius"/>
    </source>
</evidence>
<feature type="transmembrane region" description="Helical" evidence="1">
    <location>
        <begin position="106"/>
        <end position="127"/>
    </location>
</feature>
<dbReference type="EMBL" id="BK015176">
    <property type="protein sequence ID" value="DAD94513.1"/>
    <property type="molecule type" value="Genomic_DNA"/>
</dbReference>
<keyword evidence="1" id="KW-0472">Membrane</keyword>
<reference evidence="2" key="1">
    <citation type="journal article" date="2021" name="Proc. Natl. Acad. Sci. U.S.A.">
        <title>A Catalog of Tens of Thousands of Viruses from Human Metagenomes Reveals Hidden Associations with Chronic Diseases.</title>
        <authorList>
            <person name="Tisza M.J."/>
            <person name="Buck C.B."/>
        </authorList>
    </citation>
    <scope>NUCLEOTIDE SEQUENCE</scope>
    <source>
        <strain evidence="2">CttFh17</strain>
    </source>
</reference>
<organism evidence="2">
    <name type="scientific">Siphoviridae sp. cttFh17</name>
    <dbReference type="NCBI Taxonomy" id="2826491"/>
    <lineage>
        <taxon>Viruses</taxon>
        <taxon>Duplodnaviria</taxon>
        <taxon>Heunggongvirae</taxon>
        <taxon>Uroviricota</taxon>
        <taxon>Caudoviricetes</taxon>
    </lineage>
</organism>
<evidence type="ECO:0000313" key="2">
    <source>
        <dbReference type="EMBL" id="DAD94513.1"/>
    </source>
</evidence>
<proteinExistence type="predicted"/>
<keyword evidence="1" id="KW-0812">Transmembrane</keyword>
<keyword evidence="1" id="KW-1133">Transmembrane helix</keyword>